<evidence type="ECO:0000256" key="17">
    <source>
        <dbReference type="SAM" id="MobiDB-lite"/>
    </source>
</evidence>
<protein>
    <recommendedName>
        <fullName evidence="15">Interferon alpha/beta receptor 2</fullName>
    </recommendedName>
    <alternativeName>
        <fullName evidence="16">Type I interferon receptor 2</fullName>
    </alternativeName>
</protein>
<keyword evidence="4" id="KW-0597">Phosphoprotein</keyword>
<dbReference type="InterPro" id="IPR013783">
    <property type="entry name" value="Ig-like_fold"/>
</dbReference>
<dbReference type="InterPro" id="IPR050650">
    <property type="entry name" value="Type-II_Cytokine-TF_Rcpt"/>
</dbReference>
<dbReference type="InterPro" id="IPR036116">
    <property type="entry name" value="FN3_sf"/>
</dbReference>
<dbReference type="GO" id="GO:0004905">
    <property type="term" value="F:type I interferon receptor activity"/>
    <property type="evidence" value="ECO:0007669"/>
    <property type="project" value="TreeGrafter"/>
</dbReference>
<evidence type="ECO:0000256" key="4">
    <source>
        <dbReference type="ARBA" id="ARBA00022553"/>
    </source>
</evidence>
<dbReference type="Pfam" id="PF01108">
    <property type="entry name" value="Tissue_fac"/>
    <property type="match status" value="1"/>
</dbReference>
<dbReference type="GO" id="GO:0042018">
    <property type="term" value="F:interleukin-22 receptor activity"/>
    <property type="evidence" value="ECO:0007669"/>
    <property type="project" value="TreeGrafter"/>
</dbReference>
<evidence type="ECO:0000256" key="10">
    <source>
        <dbReference type="ARBA" id="ARBA00023157"/>
    </source>
</evidence>
<evidence type="ECO:0000256" key="11">
    <source>
        <dbReference type="ARBA" id="ARBA00023170"/>
    </source>
</evidence>
<comment type="function">
    <text evidence="13">Together with IFNAR1, forms the heterodimeric receptor for type I interferons (including interferons alpha, beta, epsilon, omega and kappa). Type I interferon binding activates the JAK-STAT signaling cascade, resulting in transcriptional activation or repression of interferon-regulated genes that encode the effectors of the interferon response. Mechanistically, type I interferon-binding brings the IFNAR1 and IFNAR2 subunits into close proximity with one another, driving their associated Janus kinases (JAKs) (TYK2 bound to IFNAR1 and JAK1 bound to IFNAR2) to cross-phosphorylate one another. The activated kinases phosphorylate specific tyrosine residues on the intracellular domains of IFNAR1 and IFNAR2, forming docking sites for the STAT transcription factors (STAT1, STAT2 and STAT). STAT proteins are then phosphorylated by the JAKs, promoting their translocation into the nucleus to regulate expression of interferon-regulated genes.</text>
</comment>
<evidence type="ECO:0000256" key="12">
    <source>
        <dbReference type="ARBA" id="ARBA00023180"/>
    </source>
</evidence>
<keyword evidence="7" id="KW-0677">Repeat</keyword>
<feature type="domain" description="Interferon/interleukin receptor" evidence="20">
    <location>
        <begin position="234"/>
        <end position="333"/>
    </location>
</feature>
<dbReference type="Gene3D" id="2.60.40.10">
    <property type="entry name" value="Immunoglobulins"/>
    <property type="match status" value="2"/>
</dbReference>
<keyword evidence="12" id="KW-0325">Glycoprotein</keyword>
<feature type="compositionally biased region" description="Acidic residues" evidence="17">
    <location>
        <begin position="521"/>
        <end position="530"/>
    </location>
</feature>
<dbReference type="SUPFAM" id="SSF49265">
    <property type="entry name" value="Fibronectin type III"/>
    <property type="match status" value="2"/>
</dbReference>
<feature type="region of interest" description="Disordered" evidence="17">
    <location>
        <begin position="470"/>
        <end position="535"/>
    </location>
</feature>
<evidence type="ECO:0000256" key="18">
    <source>
        <dbReference type="SAM" id="Phobius"/>
    </source>
</evidence>
<keyword evidence="9 18" id="KW-0472">Membrane</keyword>
<sequence length="637" mass="71620">MTRWRPRSAPRSRGKAQASLQTSCSSAIHGQHIAAYSTCRLVDASNNFTRQWLGREGNGTPLQYSCPENPMDGGVCLCAVGIKIPVFQHKEMETQRVREMTVLAFEREGADVRVHTVLPMHISLVFGISYVVPDLSDESCTLKMRFRNFQSILSWELKDRSIVPTHYTLWYTIMSKPEDMKVVKDCINITRSFCDLTDVWVNRTDMYISQVVGYRENAVVVSCMGSFFLASDKPLDPPKFEIVDFTNNISVNVKFRLDSPRIPSEELQFYLAFIEEHAGNSVKRHQPQITGNITENFNYVIDKLIPNTNYCISVYFEPKDPRKINRSPLKCILFRPRRESESSEPATIGGILILFLLAAVCISTVMILKRIGYICLRNDFPEALNFYKLSVWVFPELPPLEKMATVEVIHITRKKKEWNYNYDDESDIENEVAPRVNSGGYTKHGLTGRLCPTSTTAASLEDCSLEDCSLEDCSDPSAEEPYLPEPKRDAETPAAPGPGPWQSEGTGGGYQTRGTLWQDPTSEEDSDSTEGSEGRIVFNVNLNSVCVRALEDDKDSEVTLMSPSPPEETAVLEEDLNETESSLLVASEEGTQLPFTDPSMECLRPQDALSDKSDTSESDVDMGDGYIVRQVNLKNFN</sequence>
<evidence type="ECO:0000256" key="5">
    <source>
        <dbReference type="ARBA" id="ARBA00022692"/>
    </source>
</evidence>
<feature type="domain" description="Fibronectin type-III" evidence="19">
    <location>
        <begin position="116"/>
        <end position="217"/>
    </location>
</feature>
<dbReference type="AlphaFoldDB" id="A0AAD4UQM0"/>
<dbReference type="GO" id="GO:0005615">
    <property type="term" value="C:extracellular space"/>
    <property type="evidence" value="ECO:0007669"/>
    <property type="project" value="UniProtKB-ARBA"/>
</dbReference>
<comment type="subcellular location">
    <subcellularLocation>
        <location evidence="1">Cell membrane</location>
        <topology evidence="1">Single-pass type I membrane protein</topology>
    </subcellularLocation>
</comment>
<evidence type="ECO:0000256" key="8">
    <source>
        <dbReference type="ARBA" id="ARBA00022989"/>
    </source>
</evidence>
<dbReference type="PANTHER" id="PTHR20859:SF84">
    <property type="entry name" value="INTERFERON ALPHA_BETA RECEPTOR 2"/>
    <property type="match status" value="1"/>
</dbReference>
<dbReference type="EMBL" id="JAKZEL010000001">
    <property type="protein sequence ID" value="KAI4548640.1"/>
    <property type="molecule type" value="Genomic_DNA"/>
</dbReference>
<dbReference type="InterPro" id="IPR015373">
    <property type="entry name" value="Interferon/interleukin_rcp_dom"/>
</dbReference>
<dbReference type="GO" id="GO:0005886">
    <property type="term" value="C:plasma membrane"/>
    <property type="evidence" value="ECO:0007669"/>
    <property type="project" value="UniProtKB-SubCell"/>
</dbReference>
<accession>A0AAD4UQM0</accession>
<dbReference type="PANTHER" id="PTHR20859">
    <property type="entry name" value="INTERFERON/INTERLEUKIN RECEPTOR"/>
    <property type="match status" value="1"/>
</dbReference>
<keyword evidence="3" id="KW-1003">Cell membrane</keyword>
<organism evidence="21 22">
    <name type="scientific">Ovis ammon polii</name>
    <dbReference type="NCBI Taxonomy" id="230172"/>
    <lineage>
        <taxon>Eukaryota</taxon>
        <taxon>Metazoa</taxon>
        <taxon>Chordata</taxon>
        <taxon>Craniata</taxon>
        <taxon>Vertebrata</taxon>
        <taxon>Euteleostomi</taxon>
        <taxon>Mammalia</taxon>
        <taxon>Eutheria</taxon>
        <taxon>Laurasiatheria</taxon>
        <taxon>Artiodactyla</taxon>
        <taxon>Ruminantia</taxon>
        <taxon>Pecora</taxon>
        <taxon>Bovidae</taxon>
        <taxon>Caprinae</taxon>
        <taxon>Ovis</taxon>
    </lineage>
</organism>
<evidence type="ECO:0000256" key="6">
    <source>
        <dbReference type="ARBA" id="ARBA00022729"/>
    </source>
</evidence>
<feature type="transmembrane region" description="Helical" evidence="18">
    <location>
        <begin position="346"/>
        <end position="368"/>
    </location>
</feature>
<gene>
    <name evidence="21" type="ORF">MG293_000970</name>
</gene>
<evidence type="ECO:0000256" key="7">
    <source>
        <dbReference type="ARBA" id="ARBA00022737"/>
    </source>
</evidence>
<keyword evidence="10" id="KW-1015">Disulfide bond</keyword>
<keyword evidence="11" id="KW-0675">Receptor</keyword>
<evidence type="ECO:0000256" key="13">
    <source>
        <dbReference type="ARBA" id="ARBA00057968"/>
    </source>
</evidence>
<evidence type="ECO:0000256" key="3">
    <source>
        <dbReference type="ARBA" id="ARBA00022475"/>
    </source>
</evidence>
<keyword evidence="22" id="KW-1185">Reference proteome</keyword>
<evidence type="ECO:0000256" key="16">
    <source>
        <dbReference type="ARBA" id="ARBA00076545"/>
    </source>
</evidence>
<dbReference type="Pfam" id="PF09294">
    <property type="entry name" value="Interfer-bind"/>
    <property type="match status" value="1"/>
</dbReference>
<reference evidence="21" key="1">
    <citation type="submission" date="2022-03" db="EMBL/GenBank/DDBJ databases">
        <title>Genomic analyses of argali, domestic sheep and their hybrids provide insights into chromosomal evolution, heterosis and genetic basis of agronomic traits.</title>
        <authorList>
            <person name="Li M."/>
        </authorList>
    </citation>
    <scope>NUCLEOTIDE SEQUENCE</scope>
    <source>
        <strain evidence="21">CAU-MHL-2022a</strain>
        <tissue evidence="21">Skin</tissue>
    </source>
</reference>
<keyword evidence="5 18" id="KW-0812">Transmembrane</keyword>
<comment type="subunit">
    <text evidence="14">Heterodimer with IFNAR1; forming the receptor for type I interferon. Interacts with the transcriptional factors STAT1 and STAT2. Interacts with JAK1. Interacts with USP18; indirectly via STAT2, it negatively regulates the assembly of the ternary interferon-IFNAR1-IFNAR2 complex and therefore type I interferon signaling.</text>
</comment>
<name>A0AAD4UQM0_OVIAM</name>
<keyword evidence="8 18" id="KW-1133">Transmembrane helix</keyword>
<evidence type="ECO:0000313" key="22">
    <source>
        <dbReference type="Proteomes" id="UP001214576"/>
    </source>
</evidence>
<dbReference type="InterPro" id="IPR003961">
    <property type="entry name" value="FN3_dom"/>
</dbReference>
<evidence type="ECO:0000259" key="20">
    <source>
        <dbReference type="Pfam" id="PF09294"/>
    </source>
</evidence>
<evidence type="ECO:0000256" key="2">
    <source>
        <dbReference type="ARBA" id="ARBA00005399"/>
    </source>
</evidence>
<evidence type="ECO:0000256" key="9">
    <source>
        <dbReference type="ARBA" id="ARBA00023136"/>
    </source>
</evidence>
<dbReference type="FunFam" id="2.60.40.10:FF:001156">
    <property type="entry name" value="Interferon alpha/beta receptor 2"/>
    <property type="match status" value="1"/>
</dbReference>
<dbReference type="Proteomes" id="UP001214576">
    <property type="component" value="Unassembled WGS sequence"/>
</dbReference>
<evidence type="ECO:0000259" key="19">
    <source>
        <dbReference type="Pfam" id="PF01108"/>
    </source>
</evidence>
<evidence type="ECO:0000256" key="1">
    <source>
        <dbReference type="ARBA" id="ARBA00004251"/>
    </source>
</evidence>
<evidence type="ECO:0000256" key="14">
    <source>
        <dbReference type="ARBA" id="ARBA00066130"/>
    </source>
</evidence>
<feature type="region of interest" description="Disordered" evidence="17">
    <location>
        <begin position="588"/>
        <end position="623"/>
    </location>
</feature>
<proteinExistence type="inferred from homology"/>
<dbReference type="FunFam" id="2.60.40.10:FF:000909">
    <property type="entry name" value="Interferon alpha/beta receptor 2"/>
    <property type="match status" value="1"/>
</dbReference>
<evidence type="ECO:0000256" key="15">
    <source>
        <dbReference type="ARBA" id="ARBA00068670"/>
    </source>
</evidence>
<evidence type="ECO:0000313" key="21">
    <source>
        <dbReference type="EMBL" id="KAI4548640.1"/>
    </source>
</evidence>
<keyword evidence="6" id="KW-0732">Signal</keyword>
<comment type="caution">
    <text evidence="21">The sequence shown here is derived from an EMBL/GenBank/DDBJ whole genome shotgun (WGS) entry which is preliminary data.</text>
</comment>
<comment type="similarity">
    <text evidence="2">Belongs to the type II cytokine receptor family.</text>
</comment>